<dbReference type="OrthoDB" id="27975at2759"/>
<dbReference type="Gene3D" id="3.30.40.10">
    <property type="entry name" value="Zinc/RING finger domain, C3HC4 (zinc finger)"/>
    <property type="match status" value="1"/>
</dbReference>
<evidence type="ECO:0000256" key="2">
    <source>
        <dbReference type="ARBA" id="ARBA00022771"/>
    </source>
</evidence>
<dbReference type="PANTHER" id="PTHR10782">
    <property type="entry name" value="ZINC FINGER MIZ DOMAIN-CONTAINING PROTEIN"/>
    <property type="match status" value="1"/>
</dbReference>
<keyword evidence="3" id="KW-0862">Zinc</keyword>
<dbReference type="GO" id="GO:0061665">
    <property type="term" value="F:SUMO ligase activity"/>
    <property type="evidence" value="ECO:0007669"/>
    <property type="project" value="TreeGrafter"/>
</dbReference>
<protein>
    <recommendedName>
        <fullName evidence="6">SP-RING-type domain-containing protein</fullName>
    </recommendedName>
</protein>
<evidence type="ECO:0000256" key="4">
    <source>
        <dbReference type="PROSITE-ProRule" id="PRU00452"/>
    </source>
</evidence>
<keyword evidence="1" id="KW-0479">Metal-binding</keyword>
<proteinExistence type="predicted"/>
<dbReference type="Pfam" id="PF02891">
    <property type="entry name" value="zf-MIZ"/>
    <property type="match status" value="1"/>
</dbReference>
<evidence type="ECO:0000313" key="7">
    <source>
        <dbReference type="EMBL" id="KAJ5094166.1"/>
    </source>
</evidence>
<gene>
    <name evidence="7" type="ORF">N7456_010027</name>
</gene>
<feature type="compositionally biased region" description="Polar residues" evidence="5">
    <location>
        <begin position="1"/>
        <end position="25"/>
    </location>
</feature>
<reference evidence="7" key="1">
    <citation type="submission" date="2022-11" db="EMBL/GenBank/DDBJ databases">
        <authorList>
            <person name="Petersen C."/>
        </authorList>
    </citation>
    <scope>NUCLEOTIDE SEQUENCE</scope>
    <source>
        <strain evidence="7">IBT 30069</strain>
    </source>
</reference>
<evidence type="ECO:0000313" key="8">
    <source>
        <dbReference type="Proteomes" id="UP001149165"/>
    </source>
</evidence>
<feature type="region of interest" description="Disordered" evidence="5">
    <location>
        <begin position="422"/>
        <end position="476"/>
    </location>
</feature>
<feature type="domain" description="SP-RING-type" evidence="6">
    <location>
        <begin position="310"/>
        <end position="400"/>
    </location>
</feature>
<feature type="region of interest" description="Disordered" evidence="5">
    <location>
        <begin position="1"/>
        <end position="26"/>
    </location>
</feature>
<dbReference type="AlphaFoldDB" id="A0A9W9F615"/>
<keyword evidence="8" id="KW-1185">Reference proteome</keyword>
<dbReference type="GO" id="GO:0008270">
    <property type="term" value="F:zinc ion binding"/>
    <property type="evidence" value="ECO:0007669"/>
    <property type="project" value="UniProtKB-KW"/>
</dbReference>
<keyword evidence="2 4" id="KW-0863">Zinc-finger</keyword>
<name>A0A9W9F615_9EURO</name>
<dbReference type="InterPro" id="IPR013083">
    <property type="entry name" value="Znf_RING/FYVE/PHD"/>
</dbReference>
<evidence type="ECO:0000256" key="1">
    <source>
        <dbReference type="ARBA" id="ARBA00022723"/>
    </source>
</evidence>
<evidence type="ECO:0000259" key="6">
    <source>
        <dbReference type="PROSITE" id="PS51044"/>
    </source>
</evidence>
<feature type="region of interest" description="Disordered" evidence="5">
    <location>
        <begin position="45"/>
        <end position="68"/>
    </location>
</feature>
<dbReference type="PROSITE" id="PS51044">
    <property type="entry name" value="ZF_SP_RING"/>
    <property type="match status" value="1"/>
</dbReference>
<reference evidence="7" key="2">
    <citation type="journal article" date="2023" name="IMA Fungus">
        <title>Comparative genomic study of the Penicillium genus elucidates a diverse pangenome and 15 lateral gene transfer events.</title>
        <authorList>
            <person name="Petersen C."/>
            <person name="Sorensen T."/>
            <person name="Nielsen M.R."/>
            <person name="Sondergaard T.E."/>
            <person name="Sorensen J.L."/>
            <person name="Fitzpatrick D.A."/>
            <person name="Frisvad J.C."/>
            <person name="Nielsen K.L."/>
        </authorList>
    </citation>
    <scope>NUCLEOTIDE SEQUENCE</scope>
    <source>
        <strain evidence="7">IBT 30069</strain>
    </source>
</reference>
<sequence length="476" mass="53722">MATRSPQASIAQRNGPQSVVSSASTLGQAQLGGGALQGSIAQVRNQPASPHPQVASPHYPPSQASLTPQTHLSYPLNYRFLMPPEGYRVPQLAEPDPLRVSMHQIDLLDPIKHCMKTNENGDSVETELFHYFSDFWLEPTVVNPQVYNYEWSLTLAAEDIRRLPRYVESPEKEGYRKVVIYQTGCRAFRLRCVAVKNSETRDIKDLWPTAPTTWPSCFYIHVNGNELIARRKAHNGRDVPVDLSTFLTSGANKLQINLLLREDECKDMRYFIAVEKMEIHSFEMVRGQVQTIQAEKVRQTIRERLNKTTADEDLAVVTENLTVSLIDPFTAQVFAHPARSDLCTHLDCFDLETFIRTRKSVSGPTPLNDKWTCPICNVDARPQLLKVDRFFEEVREELVSKNQLEVAQAIKISSNGSWTLQTIQESTPERRSESQTPFAKRKAGSQRARSATSRPKIESSSTPTAASSERIVIELD</sequence>
<dbReference type="Proteomes" id="UP001149165">
    <property type="component" value="Unassembled WGS sequence"/>
</dbReference>
<evidence type="ECO:0000256" key="3">
    <source>
        <dbReference type="ARBA" id="ARBA00022833"/>
    </source>
</evidence>
<dbReference type="PANTHER" id="PTHR10782:SF4">
    <property type="entry name" value="TONALLI, ISOFORM E"/>
    <property type="match status" value="1"/>
</dbReference>
<dbReference type="EMBL" id="JAPQKH010000006">
    <property type="protein sequence ID" value="KAJ5094166.1"/>
    <property type="molecule type" value="Genomic_DNA"/>
</dbReference>
<dbReference type="GO" id="GO:0016925">
    <property type="term" value="P:protein sumoylation"/>
    <property type="evidence" value="ECO:0007669"/>
    <property type="project" value="TreeGrafter"/>
</dbReference>
<dbReference type="InterPro" id="IPR004181">
    <property type="entry name" value="Znf_MIZ"/>
</dbReference>
<feature type="compositionally biased region" description="Low complexity" evidence="5">
    <location>
        <begin position="458"/>
        <end position="469"/>
    </location>
</feature>
<dbReference type="GO" id="GO:0000785">
    <property type="term" value="C:chromatin"/>
    <property type="evidence" value="ECO:0007669"/>
    <property type="project" value="TreeGrafter"/>
</dbReference>
<organism evidence="7 8">
    <name type="scientific">Penicillium angulare</name>
    <dbReference type="NCBI Taxonomy" id="116970"/>
    <lineage>
        <taxon>Eukaryota</taxon>
        <taxon>Fungi</taxon>
        <taxon>Dikarya</taxon>
        <taxon>Ascomycota</taxon>
        <taxon>Pezizomycotina</taxon>
        <taxon>Eurotiomycetes</taxon>
        <taxon>Eurotiomycetidae</taxon>
        <taxon>Eurotiales</taxon>
        <taxon>Aspergillaceae</taxon>
        <taxon>Penicillium</taxon>
    </lineage>
</organism>
<evidence type="ECO:0000256" key="5">
    <source>
        <dbReference type="SAM" id="MobiDB-lite"/>
    </source>
</evidence>
<accession>A0A9W9F615</accession>
<comment type="caution">
    <text evidence="7">The sequence shown here is derived from an EMBL/GenBank/DDBJ whole genome shotgun (WGS) entry which is preliminary data.</text>
</comment>